<name>A0ABW2P781_9ACTN</name>
<proteinExistence type="predicted"/>
<dbReference type="EMBL" id="JBHTCG010000011">
    <property type="protein sequence ID" value="MFC7384307.1"/>
    <property type="molecule type" value="Genomic_DNA"/>
</dbReference>
<comment type="caution">
    <text evidence="1">The sequence shown here is derived from an EMBL/GenBank/DDBJ whole genome shotgun (WGS) entry which is preliminary data.</text>
</comment>
<keyword evidence="2" id="KW-1185">Reference proteome</keyword>
<evidence type="ECO:0000313" key="1">
    <source>
        <dbReference type="EMBL" id="MFC7384307.1"/>
    </source>
</evidence>
<evidence type="ECO:0000313" key="2">
    <source>
        <dbReference type="Proteomes" id="UP001596496"/>
    </source>
</evidence>
<sequence>MYLPPGWPPEVRPPGSPDWETSAVAWLLDAVPPDYRAYGVLRRHPVALARMASHHVNATVEAARTGYRRAAVELKEYLPPHAVEAVLAAYRREGPRLVSLAASIELVEHALRGEPFVARMDTSGQTRSSR</sequence>
<dbReference type="Proteomes" id="UP001596496">
    <property type="component" value="Unassembled WGS sequence"/>
</dbReference>
<organism evidence="1 2">
    <name type="scientific">Sphaerisporangium rhizosphaerae</name>
    <dbReference type="NCBI Taxonomy" id="2269375"/>
    <lineage>
        <taxon>Bacteria</taxon>
        <taxon>Bacillati</taxon>
        <taxon>Actinomycetota</taxon>
        <taxon>Actinomycetes</taxon>
        <taxon>Streptosporangiales</taxon>
        <taxon>Streptosporangiaceae</taxon>
        <taxon>Sphaerisporangium</taxon>
    </lineage>
</organism>
<reference evidence="2" key="1">
    <citation type="journal article" date="2019" name="Int. J. Syst. Evol. Microbiol.">
        <title>The Global Catalogue of Microorganisms (GCM) 10K type strain sequencing project: providing services to taxonomists for standard genome sequencing and annotation.</title>
        <authorList>
            <consortium name="The Broad Institute Genomics Platform"/>
            <consortium name="The Broad Institute Genome Sequencing Center for Infectious Disease"/>
            <person name="Wu L."/>
            <person name="Ma J."/>
        </authorList>
    </citation>
    <scope>NUCLEOTIDE SEQUENCE [LARGE SCALE GENOMIC DNA]</scope>
    <source>
        <strain evidence="2">CECT 7649</strain>
    </source>
</reference>
<protein>
    <submittedName>
        <fullName evidence="1">Uncharacterized protein</fullName>
    </submittedName>
</protein>
<accession>A0ABW2P781</accession>
<dbReference type="RefSeq" id="WP_354845485.1">
    <property type="nucleotide sequence ID" value="NZ_JBHTCG010000011.1"/>
</dbReference>
<gene>
    <name evidence="1" type="ORF">ACFQSB_19005</name>
</gene>